<feature type="transmembrane region" description="Helical" evidence="1">
    <location>
        <begin position="169"/>
        <end position="187"/>
    </location>
</feature>
<keyword evidence="1" id="KW-0472">Membrane</keyword>
<feature type="transmembrane region" description="Helical" evidence="1">
    <location>
        <begin position="77"/>
        <end position="96"/>
    </location>
</feature>
<keyword evidence="1" id="KW-1133">Transmembrane helix</keyword>
<dbReference type="Proteomes" id="UP001617427">
    <property type="component" value="Unassembled WGS sequence"/>
</dbReference>
<proteinExistence type="predicted"/>
<sequence>MFRLKIKDHLSSPSVQLGAGVGFLMYVSYAIGYQAFASLELICLSTFIGIFIPYYSKFCNRLEEKVNLHTAKISYGRLARFLPQLLFNVIVFEFLTQSDVIPVGNIQSLGGIFGVALLTTLASQGMQYLALALSNREIGEKTRNVVIALSINIAVTAVATLGFPAAKLIFLVSGIIFGAVFFAIGFLSDARATWFARGGVGIFFGTFNPIHRTHLELMRKAIDQRSLQKIYIHCTNIPRLHSKALDSGEIKIARFEHGMRVYETTSRADVHANYFPTGRKFYEYETRLEMMRLAIAEAGLAEKVEVLDMPDLYEQGGFYSILSEIKRKHPGVPVHGIHGSDLGGMWVRSIYDESGWVYPFPVVRKDGVSATAIRNGAADMTTHSVQKMISVLRDSKQLSTHTLS</sequence>
<dbReference type="Gene3D" id="3.40.50.620">
    <property type="entry name" value="HUPs"/>
    <property type="match status" value="1"/>
</dbReference>
<accession>A0ABW8EVC8</accession>
<keyword evidence="1" id="KW-0812">Transmembrane</keyword>
<feature type="transmembrane region" description="Helical" evidence="1">
    <location>
        <begin position="37"/>
        <end position="56"/>
    </location>
</feature>
<feature type="transmembrane region" description="Helical" evidence="1">
    <location>
        <begin position="108"/>
        <end position="133"/>
    </location>
</feature>
<feature type="transmembrane region" description="Helical" evidence="1">
    <location>
        <begin position="145"/>
        <end position="163"/>
    </location>
</feature>
<evidence type="ECO:0000313" key="2">
    <source>
        <dbReference type="EMBL" id="MFJ3045388.1"/>
    </source>
</evidence>
<comment type="caution">
    <text evidence="2">The sequence shown here is derived from an EMBL/GenBank/DDBJ whole genome shotgun (WGS) entry which is preliminary data.</text>
</comment>
<evidence type="ECO:0008006" key="4">
    <source>
        <dbReference type="Google" id="ProtNLM"/>
    </source>
</evidence>
<reference evidence="2 3" key="1">
    <citation type="submission" date="2024-10" db="EMBL/GenBank/DDBJ databases">
        <title>The Natural Products Discovery Center: Release of the First 8490 Sequenced Strains for Exploring Actinobacteria Biosynthetic Diversity.</title>
        <authorList>
            <person name="Kalkreuter E."/>
            <person name="Kautsar S.A."/>
            <person name="Yang D."/>
            <person name="Bader C.D."/>
            <person name="Teijaro C.N."/>
            <person name="Fluegel L."/>
            <person name="Davis C.M."/>
            <person name="Simpson J.R."/>
            <person name="Lauterbach L."/>
            <person name="Steele A.D."/>
            <person name="Gui C."/>
            <person name="Meng S."/>
            <person name="Li G."/>
            <person name="Viehrig K."/>
            <person name="Ye F."/>
            <person name="Su P."/>
            <person name="Kiefer A.F."/>
            <person name="Nichols A."/>
            <person name="Cepeda A.J."/>
            <person name="Yan W."/>
            <person name="Fan B."/>
            <person name="Jiang Y."/>
            <person name="Adhikari A."/>
            <person name="Zheng C.-J."/>
            <person name="Schuster L."/>
            <person name="Cowan T.M."/>
            <person name="Smanski M.J."/>
            <person name="Chevrette M.G."/>
            <person name="De Carvalho L.P.S."/>
            <person name="Shen B."/>
        </authorList>
    </citation>
    <scope>NUCLEOTIDE SEQUENCE [LARGE SCALE GENOMIC DNA]</scope>
    <source>
        <strain evidence="2 3">NPDC087045</strain>
    </source>
</reference>
<dbReference type="EMBL" id="JBIUZV010000003">
    <property type="protein sequence ID" value="MFJ3045388.1"/>
    <property type="molecule type" value="Genomic_DNA"/>
</dbReference>
<evidence type="ECO:0000313" key="3">
    <source>
        <dbReference type="Proteomes" id="UP001617427"/>
    </source>
</evidence>
<dbReference type="RefSeq" id="WP_402698953.1">
    <property type="nucleotide sequence ID" value="NZ_JBIUZV010000003.1"/>
</dbReference>
<protein>
    <recommendedName>
        <fullName evidence="4">Cytidyltransferase-like domain-containing protein</fullName>
    </recommendedName>
</protein>
<name>A0ABW8EVC8_9BURK</name>
<organism evidence="2 3">
    <name type="scientific">Herbaspirillum chlorophenolicum</name>
    <dbReference type="NCBI Taxonomy" id="211589"/>
    <lineage>
        <taxon>Bacteria</taxon>
        <taxon>Pseudomonadati</taxon>
        <taxon>Pseudomonadota</taxon>
        <taxon>Betaproteobacteria</taxon>
        <taxon>Burkholderiales</taxon>
        <taxon>Oxalobacteraceae</taxon>
        <taxon>Herbaspirillum</taxon>
    </lineage>
</organism>
<keyword evidence="3" id="KW-1185">Reference proteome</keyword>
<evidence type="ECO:0000256" key="1">
    <source>
        <dbReference type="SAM" id="Phobius"/>
    </source>
</evidence>
<dbReference type="SUPFAM" id="SSF52374">
    <property type="entry name" value="Nucleotidylyl transferase"/>
    <property type="match status" value="1"/>
</dbReference>
<dbReference type="InterPro" id="IPR014729">
    <property type="entry name" value="Rossmann-like_a/b/a_fold"/>
</dbReference>
<gene>
    <name evidence="2" type="ORF">ACIPEN_06130</name>
</gene>